<gene>
    <name evidence="1" type="ORF">ATANTOWER_002489</name>
</gene>
<evidence type="ECO:0000313" key="1">
    <source>
        <dbReference type="EMBL" id="MED6258062.1"/>
    </source>
</evidence>
<protein>
    <submittedName>
        <fullName evidence="1">Uncharacterized protein</fullName>
    </submittedName>
</protein>
<reference evidence="1 2" key="1">
    <citation type="submission" date="2021-07" db="EMBL/GenBank/DDBJ databases">
        <authorList>
            <person name="Palmer J.M."/>
        </authorList>
    </citation>
    <scope>NUCLEOTIDE SEQUENCE [LARGE SCALE GENOMIC DNA]</scope>
    <source>
        <strain evidence="1 2">AT_MEX2019</strain>
        <tissue evidence="1">Muscle</tissue>
    </source>
</reference>
<proteinExistence type="predicted"/>
<dbReference type="EMBL" id="JAHUTI010079931">
    <property type="protein sequence ID" value="MED6258062.1"/>
    <property type="molecule type" value="Genomic_DNA"/>
</dbReference>
<name>A0ABU7C571_9TELE</name>
<evidence type="ECO:0000313" key="2">
    <source>
        <dbReference type="Proteomes" id="UP001345963"/>
    </source>
</evidence>
<comment type="caution">
    <text evidence="1">The sequence shown here is derived from an EMBL/GenBank/DDBJ whole genome shotgun (WGS) entry which is preliminary data.</text>
</comment>
<dbReference type="Proteomes" id="UP001345963">
    <property type="component" value="Unassembled WGS sequence"/>
</dbReference>
<organism evidence="1 2">
    <name type="scientific">Ataeniobius toweri</name>
    <dbReference type="NCBI Taxonomy" id="208326"/>
    <lineage>
        <taxon>Eukaryota</taxon>
        <taxon>Metazoa</taxon>
        <taxon>Chordata</taxon>
        <taxon>Craniata</taxon>
        <taxon>Vertebrata</taxon>
        <taxon>Euteleostomi</taxon>
        <taxon>Actinopterygii</taxon>
        <taxon>Neopterygii</taxon>
        <taxon>Teleostei</taxon>
        <taxon>Neoteleostei</taxon>
        <taxon>Acanthomorphata</taxon>
        <taxon>Ovalentaria</taxon>
        <taxon>Atherinomorphae</taxon>
        <taxon>Cyprinodontiformes</taxon>
        <taxon>Goodeidae</taxon>
        <taxon>Ataeniobius</taxon>
    </lineage>
</organism>
<accession>A0ABU7C571</accession>
<sequence length="146" mass="15959">MPTADQDHTSYKNAVASIYSFSIPASSGQGREEAGAYLQRPTSRWQGTPWKVCQSIAGQHKDTQDKQPCTHPFIPKGNLERVVNLTVMFLDCVRKSEDPERTPTCTRRTCKLHAEGPPARGQNPGPSCCMATVLPTVPLCSPCLTS</sequence>
<keyword evidence="2" id="KW-1185">Reference proteome</keyword>